<dbReference type="GeneID" id="11849557"/>
<dbReference type="AlphaFoldDB" id="A0A0H3GXM0"/>
<organism evidence="2 3">
    <name type="scientific">Klebsiella pneumoniae subsp. pneumoniae (strain HS11286)</name>
    <dbReference type="NCBI Taxonomy" id="1125630"/>
    <lineage>
        <taxon>Bacteria</taxon>
        <taxon>Pseudomonadati</taxon>
        <taxon>Pseudomonadota</taxon>
        <taxon>Gammaproteobacteria</taxon>
        <taxon>Enterobacterales</taxon>
        <taxon>Enterobacteriaceae</taxon>
        <taxon>Klebsiella/Raoultella group</taxon>
        <taxon>Klebsiella</taxon>
        <taxon>Klebsiella pneumoniae complex</taxon>
    </lineage>
</organism>
<dbReference type="RefSeq" id="YP_005228804.1">
    <property type="nucleotide sequence ID" value="NC_016845.1"/>
</dbReference>
<dbReference type="RefSeq" id="WP_004150880.1">
    <property type="nucleotide sequence ID" value="NC_016845.1"/>
</dbReference>
<dbReference type="InterPro" id="IPR021548">
    <property type="entry name" value="DUF2895"/>
</dbReference>
<proteinExistence type="predicted"/>
<dbReference type="Proteomes" id="UP000007841">
    <property type="component" value="Chromosome"/>
</dbReference>
<dbReference type="STRING" id="1125630.KPHS_45040"/>
<keyword evidence="3" id="KW-1185">Reference proteome</keyword>
<evidence type="ECO:0000256" key="1">
    <source>
        <dbReference type="SAM" id="Phobius"/>
    </source>
</evidence>
<sequence>MSRFKNALNARDAHIWTLRGTCVLLILVCLVLALGWMNAPRNLTIHQPPDLRSGSTRPWWEVPPSTVYAFGFYVFQQLNSWPKDGEQDYPARIKSLSPYLTPECQTLLEDDARKRNFSGELRERVRGIYEIPGRGYRGDRVEIVDRDHWVIRLDLTADEYYHNEPVKRALVRYPLKVVRWDVNPELNPFGLALDCFAAMPQRLEAAPVDVPEKKGIF</sequence>
<reference evidence="2 3" key="1">
    <citation type="journal article" date="2012" name="J. Bacteriol.">
        <title>Complete genome sequence of Klebsiella pneumoniae subsp. pneumoniae HS11286, a multidrug-resistant strain isolated from human sputum.</title>
        <authorList>
            <person name="Liu P."/>
            <person name="Li P."/>
            <person name="Jiang X."/>
            <person name="Bi D."/>
            <person name="Xie Y."/>
            <person name="Tai C."/>
            <person name="Deng Z."/>
            <person name="Rajakumar K."/>
            <person name="Ou H.Y."/>
        </authorList>
    </citation>
    <scope>NUCLEOTIDE SEQUENCE [LARGE SCALE GENOMIC DNA]</scope>
    <source>
        <strain evidence="2 3">HS11286</strain>
    </source>
</reference>
<protein>
    <recommendedName>
        <fullName evidence="4">TIGR03746 family integrating conjugative element protein</fullName>
    </recommendedName>
</protein>
<evidence type="ECO:0000313" key="2">
    <source>
        <dbReference type="EMBL" id="AEW63202.1"/>
    </source>
</evidence>
<dbReference type="NCBIfam" id="TIGR03746">
    <property type="entry name" value="conj_TIGR03746"/>
    <property type="match status" value="1"/>
</dbReference>
<dbReference type="EMBL" id="CP003200">
    <property type="protein sequence ID" value="AEW63202.1"/>
    <property type="molecule type" value="Genomic_DNA"/>
</dbReference>
<evidence type="ECO:0008006" key="4">
    <source>
        <dbReference type="Google" id="ProtNLM"/>
    </source>
</evidence>
<dbReference type="PATRIC" id="fig|1125630.4.peg.4399"/>
<accession>A0A0H3GXM0</accession>
<dbReference type="Pfam" id="PF11444">
    <property type="entry name" value="DUF2895"/>
    <property type="match status" value="1"/>
</dbReference>
<keyword evidence="1" id="KW-1133">Transmembrane helix</keyword>
<keyword evidence="1" id="KW-0472">Membrane</keyword>
<dbReference type="HOGENOM" id="CLU_100592_0_0_6"/>
<evidence type="ECO:0000313" key="3">
    <source>
        <dbReference type="Proteomes" id="UP000007841"/>
    </source>
</evidence>
<name>A0A0H3GXM0_KLEPH</name>
<feature type="transmembrane region" description="Helical" evidence="1">
    <location>
        <begin position="21"/>
        <end position="39"/>
    </location>
</feature>
<gene>
    <name evidence="2" type="ordered locus">KPHS_45040</name>
</gene>
<dbReference type="KEGG" id="kpm:KPHS_45040"/>
<keyword evidence="1" id="KW-0812">Transmembrane</keyword>